<keyword evidence="5" id="KW-1185">Reference proteome</keyword>
<dbReference type="Gene3D" id="3.30.2160.10">
    <property type="entry name" value="Hect, E3 ligase catalytic domain"/>
    <property type="match status" value="1"/>
</dbReference>
<feature type="active site" description="Glycyl thioester intermediate" evidence="2">
    <location>
        <position position="2911"/>
    </location>
</feature>
<dbReference type="SUPFAM" id="SSF56204">
    <property type="entry name" value="Hect, E3 ligase catalytic domain"/>
    <property type="match status" value="1"/>
</dbReference>
<accession>A2E4I7</accession>
<keyword evidence="1 2" id="KW-0833">Ubl conjugation pathway</keyword>
<reference evidence="4" key="2">
    <citation type="journal article" date="2007" name="Science">
        <title>Draft genome sequence of the sexually transmitted pathogen Trichomonas vaginalis.</title>
        <authorList>
            <person name="Carlton J.M."/>
            <person name="Hirt R.P."/>
            <person name="Silva J.C."/>
            <person name="Delcher A.L."/>
            <person name="Schatz M."/>
            <person name="Zhao Q."/>
            <person name="Wortman J.R."/>
            <person name="Bidwell S.L."/>
            <person name="Alsmark U.C.M."/>
            <person name="Besteiro S."/>
            <person name="Sicheritz-Ponten T."/>
            <person name="Noel C.J."/>
            <person name="Dacks J.B."/>
            <person name="Foster P.G."/>
            <person name="Simillion C."/>
            <person name="Van de Peer Y."/>
            <person name="Miranda-Saavedra D."/>
            <person name="Barton G.J."/>
            <person name="Westrop G.D."/>
            <person name="Mueller S."/>
            <person name="Dessi D."/>
            <person name="Fiori P.L."/>
            <person name="Ren Q."/>
            <person name="Paulsen I."/>
            <person name="Zhang H."/>
            <person name="Bastida-Corcuera F.D."/>
            <person name="Simoes-Barbosa A."/>
            <person name="Brown M.T."/>
            <person name="Hayes R.D."/>
            <person name="Mukherjee M."/>
            <person name="Okumura C.Y."/>
            <person name="Schneider R."/>
            <person name="Smith A.J."/>
            <person name="Vanacova S."/>
            <person name="Villalvazo M."/>
            <person name="Haas B.J."/>
            <person name="Pertea M."/>
            <person name="Feldblyum T.V."/>
            <person name="Utterback T.R."/>
            <person name="Shu C.L."/>
            <person name="Osoegawa K."/>
            <person name="de Jong P.J."/>
            <person name="Hrdy I."/>
            <person name="Horvathova L."/>
            <person name="Zubacova Z."/>
            <person name="Dolezal P."/>
            <person name="Malik S.B."/>
            <person name="Logsdon J.M. Jr."/>
            <person name="Henze K."/>
            <person name="Gupta A."/>
            <person name="Wang C.C."/>
            <person name="Dunne R.L."/>
            <person name="Upcroft J.A."/>
            <person name="Upcroft P."/>
            <person name="White O."/>
            <person name="Salzberg S.L."/>
            <person name="Tang P."/>
            <person name="Chiu C.-H."/>
            <person name="Lee Y.-S."/>
            <person name="Embley T.M."/>
            <person name="Coombs G.H."/>
            <person name="Mottram J.C."/>
            <person name="Tachezy J."/>
            <person name="Fraser-Liggett C.M."/>
            <person name="Johnson P.J."/>
        </authorList>
    </citation>
    <scope>NUCLEOTIDE SEQUENCE [LARGE SCALE GENOMIC DNA]</scope>
    <source>
        <strain evidence="4">G3</strain>
    </source>
</reference>
<dbReference type="SMART" id="SM00119">
    <property type="entry name" value="HECTc"/>
    <property type="match status" value="1"/>
</dbReference>
<sequence>MGPGISRASDVVFAKNEIFQRYTNNVFDVGLDEIAFSKEFTSKLFQERKTPSQIKVKLPGENLIVDIVSNPLLFTQAQTPSEAFISVITPIFTSSEMTQSTMHHILSEFFTFLSTKPDNILIADEEVYNSLMHQQKNENEQLSKILMKHAERTPINIQEMKSVVQNVTKFLNILQSTEISNYTFNPNYQEITNLLREQSAVPQILWGLTIGDSTAIIEGLSKILSLSSSKIDSKLKFKMSNIENCIKHLSFSSTITLPFDSTIIGTVSIPQSKSQGMKPSSIISSDGRTIFLLGHHCTLHIIKLSDTFTNIESRFHKLDLKIPKEERLNLSLCVSNGHIIINGPFLKHPKIIKIQSLQDIQDIKFSHKIHGRTVSDGHYMYFYHKKKIRILSLNKQNVHVERIIEPYFEGTTLLNPFSKELLPDPWEDTALFYASGTSLVFLVQIKNNGTKCDYFSRSFSLIDGKHLGDLVFSLKLPIVAITSDPWNNCLWAISPGPQNLFLVKLHKLGSKAEWLTGLNGEEFPTFSSVIKSIKKVKNIPTLVKASTRFLEYVTANSVGIQLKTLLLTKYFNTDIAHFLIPCTEQMLTALVKCISAVCETINAKNDKRNLFKSNQNDVFLISLIGLLQLNLANICARNMADKIQRNTLNEIIDLLSSLYNNEKYSFAKQIISYTIGTSFPLLFSDYDPEKRANIFKTIIYQQNSDFIFYILRLLQKQRFFIQCFTDKTCHEIISPLIEILISTPHKMTQSQNEMLVLFQRNLMISARKLYTDFPKSIPEDKKFLQNILFEYCKMMSERFAKVIDDVMAQYNENSLKFSNFVQLFRKWLLLLQPLSKFSRISCKIVYFLQPIFVKTSELIKIANLNNVYNNDHSSFVFLYSLFFEIFTIIIEFVIALINGGNELNNADNYLWLVRGTLETNITLESFPQKYDLIFSPKSSDESRKELIQIGLEDDPEKVKFLLTSLDPQYILENENLIISIFNRQNKAIAKHKHNDIMLNDILFLFAAAKQLDLLDELIVFSAAKKENRESQMTLKFKELTHAVNELHRTQYQIKQSLIAGSEEELSKKLSDIRHKIVFLLMISPLSKTQDKDILNVFHKFINDDFTIEHSLQMISDIQRVKENITLGIDIIADILNRNLNIDFVSFMLDKIIRSESFMKYVSFIGSMKLDKDRNGFGNIFKLLDLLRKIMPSVDSPVVLNLMIVFYSNLLMMVGKYNPSSILEPISELFDLLLSKNISIEETSLESYIAILACNMFAIIHDSENKISKEDSEILLKKLFKEKILNISKLSLARLCLRSGMILPYKEKMILHFIKHIQPAVFHNAFSFLFEYIKSSNKKMELVSWLLCEISAIASGGRPQIMRDFTPLAEIQENTKMVKTPGILMIACAAMIRVIRFCITAKTEAAEIVHSIFTFILQYNNCNGFNINVPEEMKQFTDKRYLFGVFAVLSNSISIPNVFSLIKDNSTNVVYYLTDIDPKNQQYFGWQTPITPNNHIETIPYSPSIVPKSVIPFTPDMYPDYEHLMPFFTRALNEDPDSYFTEALNFYILQSLKEYITDHKFLLSFMETGTKFQIKKFSLHNYSKDFIRILSAHLSSNSLGFLQQPSFRPHLLYCAMTGVPDNKLVNVTDNHLFTYKGAHCFLSDPLSPENSTYLHLDFHKKSAFHVGIHMFSLHYSSSQTFMLSSNGSALYNGLPIDTVPSIYGFNDVTLCYEPSACTLSIYDHNTHIFTFKIPSGAASFLIHTFGSVEVSYSINNIGPKMIESTVSAKICSNIPTGKNIFTRNKRTKGNVKDLVNKLPFQQSNPLKIKLTKPKLQRLTEDPNSFFFTYDARTQPIISYPAELLKNCRTELNLENVDKFKKQILTYPSECFTHTSNAGTPSKIPVCQYCSAFNRCSISTFPLDFKPVFINDNTGEVTEVEGVQTTNITLFQPIHTITYPCLPSEILNFFTTGYVYETRKDIQTHIFLQALSIVNFPKSKAIEIFDLEMPNLLEIVLMLAMHIEPINPDIIAKKDCPINFTIDATSPNYHITGPKYVFKQGINVIYQYVEESELIPIFAHIWKSFLLQQFTNFYMHFIRPLQPNAVITQISALTETRTIIKPSAIGYIVFRAGFNSDGSLKVADKEGRETILTKGLVYVEGFVVKISRIDATGDGVICLPVNPGTNETFFGSFFELVLSLKYFTYYITRYSNFIEISDLHDFRAMIYTNFIDSYIANSPFFSSFGPNILEFLCDICPLISIDLVGDLVVHLSLLSIYTNKKNHPIMTFLTDQQTQFREKIYIPLKKNFPEFLTPAELSEYESIELTDWEMPKIQFPLYLENSSEKVNEFASQLVRLCKPITKKLTGFPFHLFLNQWAIATTKFIPYEITRLTDKTISVTISAKLNEHCIIKLYGNSTFNKYGKIFDPPASNNIFMGNNCKIIFSENIDKLQDMKFILVAEGFTESDLKEFVIQNREMFINDVRTIFAIFDYKYDKDIFEMVSLSKFAEQNFKLDINPEILAQSMIPYPTHIIYLRGLLLFSVCWMIYHNIFNCPENFIKYLCHFMPKELKVKRFMELIDAESNDDSIQLNFNRIGALEVWDGVFKDINCSILYQFHKKYQENVPKNFRKRGDSPFCVVFQDEKGKDSGGISKELILDAINESIIPSIGLFIQCPNSKFPNSENFDCLIPVPDPNNMHSEDMYKMLGVLFGISTRCGLTKPLPFPDFFWKYIAQGILTIEDIYSIDTPYKELMISLENNIQNITDEKVFSSRFSLFFVVKDSLGQERPLSEYGRTRPVTLQNVREYISLSKDFRIKELKSNLDIIRQGYWENLGLKPPPFVTGDIIRSCCSPPNELTAEAILSVTEFDHGLPKELKDLFIEILNEMNKSQLSLLLKFATARENLPFNPPSKPLLNICYMNDSAWRDGLPKARTCFGEFDMPIYTSKEIAKKKILLAIEISGTFENN</sequence>
<evidence type="ECO:0000313" key="4">
    <source>
        <dbReference type="EMBL" id="EAY12409.1"/>
    </source>
</evidence>
<dbReference type="InterPro" id="IPR035983">
    <property type="entry name" value="Hect_E3_ubiquitin_ligase"/>
</dbReference>
<dbReference type="InterPro" id="IPR000569">
    <property type="entry name" value="HECT_dom"/>
</dbReference>
<dbReference type="RefSeq" id="XP_001324632.1">
    <property type="nucleotide sequence ID" value="XM_001324597.1"/>
</dbReference>
<protein>
    <recommendedName>
        <fullName evidence="3">HECT domain-containing protein</fullName>
    </recommendedName>
</protein>
<dbReference type="InParanoid" id="A2E4I7"/>
<dbReference type="PANTHER" id="PTHR46654">
    <property type="entry name" value="E3 UBIQUITIN-PROTEIN LIGASE HECTD3"/>
    <property type="match status" value="1"/>
</dbReference>
<name>A2E4I7_TRIV3</name>
<dbReference type="OrthoDB" id="8068875at2759"/>
<dbReference type="PANTHER" id="PTHR46654:SF1">
    <property type="entry name" value="E3 UBIQUITIN-PROTEIN LIGASE HECTD3"/>
    <property type="match status" value="1"/>
</dbReference>
<evidence type="ECO:0000256" key="1">
    <source>
        <dbReference type="ARBA" id="ARBA00022786"/>
    </source>
</evidence>
<evidence type="ECO:0000313" key="5">
    <source>
        <dbReference type="Proteomes" id="UP000001542"/>
    </source>
</evidence>
<proteinExistence type="predicted"/>
<dbReference type="PROSITE" id="PS50237">
    <property type="entry name" value="HECT"/>
    <property type="match status" value="1"/>
</dbReference>
<dbReference type="Proteomes" id="UP000001542">
    <property type="component" value="Unassembled WGS sequence"/>
</dbReference>
<dbReference type="VEuPathDB" id="TrichDB:TVAGG3_1050450"/>
<reference evidence="4" key="1">
    <citation type="submission" date="2006-10" db="EMBL/GenBank/DDBJ databases">
        <authorList>
            <person name="Amadeo P."/>
            <person name="Zhao Q."/>
            <person name="Wortman J."/>
            <person name="Fraser-Liggett C."/>
            <person name="Carlton J."/>
        </authorList>
    </citation>
    <scope>NUCLEOTIDE SEQUENCE</scope>
    <source>
        <strain evidence="4">G3</strain>
    </source>
</reference>
<dbReference type="Gene3D" id="3.30.2410.10">
    <property type="entry name" value="Hect, E3 ligase catalytic domain"/>
    <property type="match status" value="1"/>
</dbReference>
<dbReference type="SMR" id="A2E4I7"/>
<dbReference type="KEGG" id="tva:4770375"/>
<dbReference type="EMBL" id="DS113302">
    <property type="protein sequence ID" value="EAY12409.1"/>
    <property type="molecule type" value="Genomic_DNA"/>
</dbReference>
<evidence type="ECO:0000256" key="2">
    <source>
        <dbReference type="PROSITE-ProRule" id="PRU00104"/>
    </source>
</evidence>
<dbReference type="STRING" id="5722.A2E4I7"/>
<gene>
    <name evidence="4" type="ORF">TVAG_445210</name>
</gene>
<dbReference type="GO" id="GO:0004842">
    <property type="term" value="F:ubiquitin-protein transferase activity"/>
    <property type="evidence" value="ECO:0007669"/>
    <property type="project" value="InterPro"/>
</dbReference>
<dbReference type="Pfam" id="PF00632">
    <property type="entry name" value="HECT"/>
    <property type="match status" value="1"/>
</dbReference>
<dbReference type="eggNOG" id="KOG1426">
    <property type="taxonomic scope" value="Eukaryota"/>
</dbReference>
<dbReference type="Gene3D" id="3.90.1750.10">
    <property type="entry name" value="Hect, E3 ligase catalytic domains"/>
    <property type="match status" value="1"/>
</dbReference>
<dbReference type="InterPro" id="IPR042469">
    <property type="entry name" value="HECTD3"/>
</dbReference>
<evidence type="ECO:0000259" key="3">
    <source>
        <dbReference type="PROSITE" id="PS50237"/>
    </source>
</evidence>
<dbReference type="VEuPathDB" id="TrichDB:TVAG_445210"/>
<dbReference type="GO" id="GO:0005737">
    <property type="term" value="C:cytoplasm"/>
    <property type="evidence" value="ECO:0000318"/>
    <property type="project" value="GO_Central"/>
</dbReference>
<feature type="domain" description="HECT" evidence="3">
    <location>
        <begin position="2601"/>
        <end position="2943"/>
    </location>
</feature>
<organism evidence="4 5">
    <name type="scientific">Trichomonas vaginalis (strain ATCC PRA-98 / G3)</name>
    <dbReference type="NCBI Taxonomy" id="412133"/>
    <lineage>
        <taxon>Eukaryota</taxon>
        <taxon>Metamonada</taxon>
        <taxon>Parabasalia</taxon>
        <taxon>Trichomonadida</taxon>
        <taxon>Trichomonadidae</taxon>
        <taxon>Trichomonas</taxon>
    </lineage>
</organism>